<dbReference type="EMBL" id="WJBU01000015">
    <property type="protein sequence ID" value="MRD48722.1"/>
    <property type="molecule type" value="Genomic_DNA"/>
</dbReference>
<dbReference type="Proteomes" id="UP000487350">
    <property type="component" value="Unassembled WGS sequence"/>
</dbReference>
<dbReference type="InterPro" id="IPR025245">
    <property type="entry name" value="DUF4197"/>
</dbReference>
<feature type="chain" id="PRO_5032515661" evidence="1">
    <location>
        <begin position="28"/>
        <end position="234"/>
    </location>
</feature>
<evidence type="ECO:0000313" key="2">
    <source>
        <dbReference type="EMBL" id="MRD48722.1"/>
    </source>
</evidence>
<gene>
    <name evidence="2" type="ORF">GHT07_15640</name>
</gene>
<keyword evidence="3" id="KW-1185">Reference proteome</keyword>
<organism evidence="2 3">
    <name type="scientific">Caenimonas koreensis DSM 17982</name>
    <dbReference type="NCBI Taxonomy" id="1121255"/>
    <lineage>
        <taxon>Bacteria</taxon>
        <taxon>Pseudomonadati</taxon>
        <taxon>Pseudomonadota</taxon>
        <taxon>Betaproteobacteria</taxon>
        <taxon>Burkholderiales</taxon>
        <taxon>Comamonadaceae</taxon>
        <taxon>Caenimonas</taxon>
    </lineage>
</organism>
<dbReference type="OrthoDB" id="5292580at2"/>
<evidence type="ECO:0000256" key="1">
    <source>
        <dbReference type="SAM" id="SignalP"/>
    </source>
</evidence>
<dbReference type="Pfam" id="PF13852">
    <property type="entry name" value="DUF4197"/>
    <property type="match status" value="1"/>
</dbReference>
<feature type="signal peptide" evidence="1">
    <location>
        <begin position="1"/>
        <end position="27"/>
    </location>
</feature>
<proteinExistence type="predicted"/>
<comment type="caution">
    <text evidence="2">The sequence shown here is derived from an EMBL/GenBank/DDBJ whole genome shotgun (WGS) entry which is preliminary data.</text>
</comment>
<sequence length="234" mass="24898">MLRREFSLSLSSGLLLPALLVAHHAQAQGLAAITDAEAGNGLRSALEKGALSAVNLLGAQGGFLDNPKVHIPLPGYLHDAAKLLKAMGKRKEVEELEVAINRAAESAVPLAKDLLVKAVKNISVTDAKRILLGGETSVTQFFADKTREPIGVKFLPVVKQATARVGLAQKYDRIAGKAAGMGLVKKDDATIDHYVTRKALDGLYFMIGEEEKKIRRDPVGTGSALLGKVFGALR</sequence>
<dbReference type="RefSeq" id="WP_153586044.1">
    <property type="nucleotide sequence ID" value="NZ_WJBU01000015.1"/>
</dbReference>
<evidence type="ECO:0000313" key="3">
    <source>
        <dbReference type="Proteomes" id="UP000487350"/>
    </source>
</evidence>
<protein>
    <submittedName>
        <fullName evidence="2">DUF4197 family protein</fullName>
    </submittedName>
</protein>
<accession>A0A844B6B9</accession>
<keyword evidence="1" id="KW-0732">Signal</keyword>
<reference evidence="2 3" key="1">
    <citation type="submission" date="2019-11" db="EMBL/GenBank/DDBJ databases">
        <title>Caenimonas koreensis gen. nov., sp. nov., isolated from activated sludge.</title>
        <authorList>
            <person name="Seung H.R."/>
        </authorList>
    </citation>
    <scope>NUCLEOTIDE SEQUENCE [LARGE SCALE GENOMIC DNA]</scope>
    <source>
        <strain evidence="2 3">EMB320</strain>
    </source>
</reference>
<name>A0A844B6B9_9BURK</name>
<dbReference type="AlphaFoldDB" id="A0A844B6B9"/>